<dbReference type="PANTHER" id="PTHR30255:SF2">
    <property type="entry name" value="SINGLE-STRANDED-DNA-SPECIFIC EXONUCLEASE RECJ"/>
    <property type="match status" value="1"/>
</dbReference>
<dbReference type="InterPro" id="IPR003156">
    <property type="entry name" value="DHHA1_dom"/>
</dbReference>
<evidence type="ECO:0000313" key="4">
    <source>
        <dbReference type="Proteomes" id="UP000182853"/>
    </source>
</evidence>
<name>A0A1J5TJR2_9ARCH</name>
<dbReference type="Pfam" id="PF02272">
    <property type="entry name" value="DHHA1"/>
    <property type="match status" value="1"/>
</dbReference>
<reference evidence="3 4" key="1">
    <citation type="submission" date="2016-08" db="EMBL/GenBank/DDBJ databases">
        <title>New Insights into Marine Group III Euryarchaeota, from dark to light.</title>
        <authorList>
            <person name="Haro-Moreno J.M."/>
            <person name="Rodriguez-Valera F."/>
            <person name="Lopez-Garcia P."/>
            <person name="Moreira D."/>
            <person name="Martin-Cuadrado A.B."/>
        </authorList>
    </citation>
    <scope>NUCLEOTIDE SEQUENCE [LARGE SCALE GENOMIC DNA]</scope>
    <source>
        <strain evidence="3">CG-Bathy2</strain>
    </source>
</reference>
<dbReference type="GO" id="GO:0004527">
    <property type="term" value="F:exonuclease activity"/>
    <property type="evidence" value="ECO:0007669"/>
    <property type="project" value="UniProtKB-KW"/>
</dbReference>
<proteinExistence type="predicted"/>
<dbReference type="AlphaFoldDB" id="A0A1J5TJR2"/>
<comment type="caution">
    <text evidence="3">The sequence shown here is derived from an EMBL/GenBank/DDBJ whole genome shotgun (WGS) entry which is preliminary data.</text>
</comment>
<feature type="domain" description="DHHA1" evidence="2">
    <location>
        <begin position="371"/>
        <end position="441"/>
    </location>
</feature>
<dbReference type="Pfam" id="PF01368">
    <property type="entry name" value="DHH"/>
    <property type="match status" value="1"/>
</dbReference>
<sequence>MTPSGGTVPPLVKAAQPLAARLREIEQPVRVIGHYDCDGLTSSAILVQALLRLGKRFHLTNVLSLAPGVIEQLNREVPELVLFTDLGSGYMDLLAGLETEALVVDHHLPQGEVPGSVLELNAHKAGVDGNREASAASAAFALALALDEANRDLAPIALAGACGDRQMAGGWQGWNLEIANMANEDNYLKEKQQLPLHGATLAEALAGSLEPYLVGVSGQPAAAESALREIGLDPAAPPDGLTAEEAARLADWLALKLLEQGAGSEQREQLFAPSYQLPGWNCTVSELASLVDASGRQDDTSTGIALLLGSAEARGRAGAHELAQREQLLALLAAAKFERRNAIQHFSTSEPALKGTICGLALGYFLDRSLPAIGLSPRDGELIVSSRATPELIARGLNLAEVMSQSAGKCGGIGGGHAIAAGATVPLDAEEQFLAAADEQVVAQLGL</sequence>
<feature type="domain" description="DDH" evidence="1">
    <location>
        <begin position="29"/>
        <end position="159"/>
    </location>
</feature>
<evidence type="ECO:0000259" key="2">
    <source>
        <dbReference type="Pfam" id="PF02272"/>
    </source>
</evidence>
<dbReference type="PANTHER" id="PTHR30255">
    <property type="entry name" value="SINGLE-STRANDED-DNA-SPECIFIC EXONUCLEASE RECJ"/>
    <property type="match status" value="1"/>
</dbReference>
<dbReference type="InterPro" id="IPR001667">
    <property type="entry name" value="DDH_dom"/>
</dbReference>
<dbReference type="Gene3D" id="3.90.1640.30">
    <property type="match status" value="1"/>
</dbReference>
<evidence type="ECO:0000313" key="3">
    <source>
        <dbReference type="EMBL" id="OIR12270.1"/>
    </source>
</evidence>
<dbReference type="InterPro" id="IPR051673">
    <property type="entry name" value="SSDNA_exonuclease_RecJ"/>
</dbReference>
<dbReference type="InterPro" id="IPR038763">
    <property type="entry name" value="DHH_sf"/>
</dbReference>
<dbReference type="SUPFAM" id="SSF64182">
    <property type="entry name" value="DHH phosphoesterases"/>
    <property type="match status" value="1"/>
</dbReference>
<protein>
    <submittedName>
        <fullName evidence="3">Uncharacterized protein</fullName>
    </submittedName>
</protein>
<gene>
    <name evidence="3" type="ORF">BEU05_03125</name>
</gene>
<organism evidence="3 4">
    <name type="scientific">Marine Group III euryarchaeote CG-Bathy2</name>
    <dbReference type="NCBI Taxonomy" id="1889002"/>
    <lineage>
        <taxon>Archaea</taxon>
        <taxon>Methanobacteriati</taxon>
        <taxon>Thermoplasmatota</taxon>
        <taxon>Thermoplasmata</taxon>
        <taxon>Candidatus Thermoprofundales</taxon>
    </lineage>
</organism>
<evidence type="ECO:0000259" key="1">
    <source>
        <dbReference type="Pfam" id="PF01368"/>
    </source>
</evidence>
<dbReference type="EMBL" id="MIYT01000005">
    <property type="protein sequence ID" value="OIR12270.1"/>
    <property type="molecule type" value="Genomic_DNA"/>
</dbReference>
<dbReference type="GO" id="GO:0003676">
    <property type="term" value="F:nucleic acid binding"/>
    <property type="evidence" value="ECO:0007669"/>
    <property type="project" value="InterPro"/>
</dbReference>
<accession>A0A1J5TJR2</accession>
<dbReference type="Proteomes" id="UP000182853">
    <property type="component" value="Unassembled WGS sequence"/>
</dbReference>